<dbReference type="Proteomes" id="UP000603453">
    <property type="component" value="Unassembled WGS sequence"/>
</dbReference>
<evidence type="ECO:0000256" key="4">
    <source>
        <dbReference type="ARBA" id="ARBA00022989"/>
    </source>
</evidence>
<evidence type="ECO:0000313" key="11">
    <source>
        <dbReference type="Proteomes" id="UP000603453"/>
    </source>
</evidence>
<evidence type="ECO:0000259" key="9">
    <source>
        <dbReference type="PROSITE" id="PS51384"/>
    </source>
</evidence>
<keyword evidence="7 8" id="KW-0472">Membrane</keyword>
<dbReference type="InterPro" id="IPR017927">
    <property type="entry name" value="FAD-bd_FR_type"/>
</dbReference>
<evidence type="ECO:0000256" key="3">
    <source>
        <dbReference type="ARBA" id="ARBA00022982"/>
    </source>
</evidence>
<evidence type="ECO:0000256" key="5">
    <source>
        <dbReference type="ARBA" id="ARBA00023002"/>
    </source>
</evidence>
<gene>
    <name evidence="10" type="ORF">INT47_004105</name>
</gene>
<evidence type="ECO:0000256" key="8">
    <source>
        <dbReference type="SAM" id="Phobius"/>
    </source>
</evidence>
<dbReference type="InterPro" id="IPR013130">
    <property type="entry name" value="Fe3_Rdtase_TM_dom"/>
</dbReference>
<dbReference type="Gene3D" id="3.40.50.80">
    <property type="entry name" value="Nucleotide-binding domain of ferredoxin-NADP reductase (FNR) module"/>
    <property type="match status" value="1"/>
</dbReference>
<feature type="transmembrane region" description="Helical" evidence="8">
    <location>
        <begin position="85"/>
        <end position="104"/>
    </location>
</feature>
<dbReference type="InterPro" id="IPR013121">
    <property type="entry name" value="Fe_red_NAD-bd_6"/>
</dbReference>
<proteinExistence type="predicted"/>
<dbReference type="InterPro" id="IPR013112">
    <property type="entry name" value="FAD-bd_8"/>
</dbReference>
<evidence type="ECO:0000256" key="7">
    <source>
        <dbReference type="ARBA" id="ARBA00023136"/>
    </source>
</evidence>
<dbReference type="CDD" id="cd06186">
    <property type="entry name" value="NOX_Duox_like_FAD_NADP"/>
    <property type="match status" value="1"/>
</dbReference>
<feature type="transmembrane region" description="Helical" evidence="8">
    <location>
        <begin position="16"/>
        <end position="35"/>
    </location>
</feature>
<evidence type="ECO:0000313" key="10">
    <source>
        <dbReference type="EMBL" id="KAG2204830.1"/>
    </source>
</evidence>
<dbReference type="SFLD" id="SFLDS00052">
    <property type="entry name" value="Ferric_Reductase_Domain"/>
    <property type="match status" value="1"/>
</dbReference>
<dbReference type="AlphaFoldDB" id="A0A8H7V2I8"/>
<keyword evidence="5" id="KW-0560">Oxidoreductase</keyword>
<dbReference type="PANTHER" id="PTHR11972">
    <property type="entry name" value="NADPH OXIDASE"/>
    <property type="match status" value="1"/>
</dbReference>
<dbReference type="GO" id="GO:0006811">
    <property type="term" value="P:monoatomic ion transport"/>
    <property type="evidence" value="ECO:0007669"/>
    <property type="project" value="UniProtKB-KW"/>
</dbReference>
<dbReference type="SUPFAM" id="SSF52343">
    <property type="entry name" value="Ferredoxin reductase-like, C-terminal NADP-linked domain"/>
    <property type="match status" value="1"/>
</dbReference>
<evidence type="ECO:0000256" key="6">
    <source>
        <dbReference type="ARBA" id="ARBA00023065"/>
    </source>
</evidence>
<dbReference type="OrthoDB" id="167398at2759"/>
<feature type="domain" description="FAD-binding FR-type" evidence="9">
    <location>
        <begin position="272"/>
        <end position="444"/>
    </location>
</feature>
<dbReference type="InterPro" id="IPR039261">
    <property type="entry name" value="FNR_nucleotide-bd"/>
</dbReference>
<comment type="caution">
    <text evidence="10">The sequence shown here is derived from an EMBL/GenBank/DDBJ whole genome shotgun (WGS) entry which is preliminary data.</text>
</comment>
<accession>A0A8H7V2I8</accession>
<keyword evidence="4 8" id="KW-1133">Transmembrane helix</keyword>
<dbReference type="Pfam" id="PF08030">
    <property type="entry name" value="NAD_binding_6"/>
    <property type="match status" value="1"/>
</dbReference>
<evidence type="ECO:0000256" key="2">
    <source>
        <dbReference type="ARBA" id="ARBA00022692"/>
    </source>
</evidence>
<feature type="transmembrane region" description="Helical" evidence="8">
    <location>
        <begin position="227"/>
        <end position="245"/>
    </location>
</feature>
<dbReference type="SFLD" id="SFLDG01168">
    <property type="entry name" value="Ferric_reductase_subgroup_(FRE"/>
    <property type="match status" value="1"/>
</dbReference>
<feature type="transmembrane region" description="Helical" evidence="8">
    <location>
        <begin position="200"/>
        <end position="220"/>
    </location>
</feature>
<dbReference type="GO" id="GO:0005886">
    <property type="term" value="C:plasma membrane"/>
    <property type="evidence" value="ECO:0007669"/>
    <property type="project" value="TreeGrafter"/>
</dbReference>
<keyword evidence="3" id="KW-0249">Electron transport</keyword>
<keyword evidence="11" id="KW-1185">Reference proteome</keyword>
<dbReference type="Pfam" id="PF01794">
    <property type="entry name" value="Ferric_reduct"/>
    <property type="match status" value="1"/>
</dbReference>
<reference evidence="10" key="1">
    <citation type="submission" date="2020-12" db="EMBL/GenBank/DDBJ databases">
        <title>Metabolic potential, ecology and presence of endohyphal bacteria is reflected in genomic diversity of Mucoromycotina.</title>
        <authorList>
            <person name="Muszewska A."/>
            <person name="Okrasinska A."/>
            <person name="Steczkiewicz K."/>
            <person name="Drgas O."/>
            <person name="Orlowska M."/>
            <person name="Perlinska-Lenart U."/>
            <person name="Aleksandrzak-Piekarczyk T."/>
            <person name="Szatraj K."/>
            <person name="Zielenkiewicz U."/>
            <person name="Pilsyk S."/>
            <person name="Malc E."/>
            <person name="Mieczkowski P."/>
            <person name="Kruszewska J.S."/>
            <person name="Biernat P."/>
            <person name="Pawlowska J."/>
        </authorList>
    </citation>
    <scope>NUCLEOTIDE SEQUENCE</scope>
    <source>
        <strain evidence="10">WA0000017839</strain>
    </source>
</reference>
<dbReference type="PANTHER" id="PTHR11972:SF69">
    <property type="entry name" value="FERRIC REDUCTION OXIDASE 6-RELATED"/>
    <property type="match status" value="1"/>
</dbReference>
<dbReference type="PROSITE" id="PS51384">
    <property type="entry name" value="FAD_FR"/>
    <property type="match status" value="1"/>
</dbReference>
<comment type="subcellular location">
    <subcellularLocation>
        <location evidence="1">Membrane</location>
        <topology evidence="1">Multi-pass membrane protein</topology>
    </subcellularLocation>
</comment>
<dbReference type="Pfam" id="PF08022">
    <property type="entry name" value="FAD_binding_8"/>
    <property type="match status" value="1"/>
</dbReference>
<organism evidence="10 11">
    <name type="scientific">Mucor saturninus</name>
    <dbReference type="NCBI Taxonomy" id="64648"/>
    <lineage>
        <taxon>Eukaryota</taxon>
        <taxon>Fungi</taxon>
        <taxon>Fungi incertae sedis</taxon>
        <taxon>Mucoromycota</taxon>
        <taxon>Mucoromycotina</taxon>
        <taxon>Mucoromycetes</taxon>
        <taxon>Mucorales</taxon>
        <taxon>Mucorineae</taxon>
        <taxon>Mucoraceae</taxon>
        <taxon>Mucor</taxon>
    </lineage>
</organism>
<name>A0A8H7V2I8_9FUNG</name>
<dbReference type="EMBL" id="JAEPRD010000041">
    <property type="protein sequence ID" value="KAG2204830.1"/>
    <property type="molecule type" value="Genomic_DNA"/>
</dbReference>
<keyword evidence="6" id="KW-0813">Transport</keyword>
<dbReference type="InterPro" id="IPR050369">
    <property type="entry name" value="RBOH/FRE"/>
</dbReference>
<sequence>MAYSIRTTSNFFQCGLAYAFFWWALFALYCVGYQINKLRVYMTRKQRIDGKDKTLRPVMHSKFLSSFNMVIRIPFVTEMIAVKHILGMTFFTFINIIFMFYAPFAINPEVGYKVPAIGQFDRRAAFVAMVNWGFVFFLAQRNSLLPKMSGLTVEELLPYHRWIARVGLAEFMPHFVWRIIKGYQRNNSSFESLFRNTEQTTGTISMFGFLIMFVTSFEYVRRNHFEVFYYSHIFGVIVAIIFACWHETTCFAFFIPAVILWFADRVVRSYQSWYIKSSYVKVEQVLPYSSVQEGIVRILFENSGLNRFKPGQYMFVSIVKDGGRKIWEYANWHPLTVSETFRVSGDQSVTDSAIEERVVGNTDHHIAKEKKASPNGSVSDVDSVSDVSELRRRANNFSKDESTTIASVHIKALGGKTRDLLKAAEANEKLTVRFDGPYGPHLEYQDYEVMALYGAGIGVTPALAIVKDCLERRADGVKTVAVEHIYLTWAIRASDEINPFMDMFSYWSEKAKNPIQPIKLHVTVFVTRMNEGPDYFEGMEGFEVVYGARPDIAADMDKIKTTNSRQTVWAHACGSFLFTRTVINEAIRHDFDVHNETFEF</sequence>
<evidence type="ECO:0000256" key="1">
    <source>
        <dbReference type="ARBA" id="ARBA00004141"/>
    </source>
</evidence>
<keyword evidence="2 8" id="KW-0812">Transmembrane</keyword>
<dbReference type="GO" id="GO:0016491">
    <property type="term" value="F:oxidoreductase activity"/>
    <property type="evidence" value="ECO:0007669"/>
    <property type="project" value="UniProtKB-KW"/>
</dbReference>
<protein>
    <recommendedName>
        <fullName evidence="9">FAD-binding FR-type domain-containing protein</fullName>
    </recommendedName>
</protein>
<keyword evidence="6" id="KW-0406">Ion transport</keyword>